<keyword evidence="1" id="KW-1133">Transmembrane helix</keyword>
<evidence type="ECO:0008006" key="3">
    <source>
        <dbReference type="Google" id="ProtNLM"/>
    </source>
</evidence>
<feature type="transmembrane region" description="Helical" evidence="1">
    <location>
        <begin position="100"/>
        <end position="122"/>
    </location>
</feature>
<reference evidence="2" key="1">
    <citation type="submission" date="2018-05" db="EMBL/GenBank/DDBJ databases">
        <authorList>
            <person name="Lanie J.A."/>
            <person name="Ng W.-L."/>
            <person name="Kazmierczak K.M."/>
            <person name="Andrzejewski T.M."/>
            <person name="Davidsen T.M."/>
            <person name="Wayne K.J."/>
            <person name="Tettelin H."/>
            <person name="Glass J.I."/>
            <person name="Rusch D."/>
            <person name="Podicherti R."/>
            <person name="Tsui H.-C.T."/>
            <person name="Winkler M.E."/>
        </authorList>
    </citation>
    <scope>NUCLEOTIDE SEQUENCE</scope>
</reference>
<proteinExistence type="predicted"/>
<dbReference type="AlphaFoldDB" id="A0A383DHA0"/>
<accession>A0A383DHA0</accession>
<evidence type="ECO:0000256" key="1">
    <source>
        <dbReference type="SAM" id="Phobius"/>
    </source>
</evidence>
<protein>
    <recommendedName>
        <fullName evidence="3">Doubled CXXCH motif domain-containing protein</fullName>
    </recommendedName>
</protein>
<keyword evidence="1" id="KW-0812">Transmembrane</keyword>
<organism evidence="2">
    <name type="scientific">marine metagenome</name>
    <dbReference type="NCBI Taxonomy" id="408172"/>
    <lineage>
        <taxon>unclassified sequences</taxon>
        <taxon>metagenomes</taxon>
        <taxon>ecological metagenomes</taxon>
    </lineage>
</organism>
<keyword evidence="1" id="KW-0472">Membrane</keyword>
<dbReference type="SUPFAM" id="SSF48695">
    <property type="entry name" value="Multiheme cytochromes"/>
    <property type="match status" value="1"/>
</dbReference>
<evidence type="ECO:0000313" key="2">
    <source>
        <dbReference type="EMBL" id="SVE43857.1"/>
    </source>
</evidence>
<feature type="non-terminal residue" evidence="2">
    <location>
        <position position="181"/>
    </location>
</feature>
<dbReference type="InterPro" id="IPR036280">
    <property type="entry name" value="Multihaem_cyt_sf"/>
</dbReference>
<sequence length="181" mass="19725">MQKFSYRDSLYHRPTQKWVCGRASEGLECEIGPDGHGRCIAKFECNPHKEGSRWVCTRSIKYGGVCPDGPRPDGTCCLPIDPPCNPVRSWRSKRAIASRWLFAAILGVVLLFVGQSGGGFFISPGGLSVAHSTFSDCGVCHTAFAGGPKSWLHEAFMGESNYNDSRACLDCHNIGSTPLKQ</sequence>
<dbReference type="EMBL" id="UINC01217312">
    <property type="protein sequence ID" value="SVE43857.1"/>
    <property type="molecule type" value="Genomic_DNA"/>
</dbReference>
<gene>
    <name evidence="2" type="ORF">METZ01_LOCUS496711</name>
</gene>
<name>A0A383DHA0_9ZZZZ</name>